<dbReference type="Pfam" id="PF04961">
    <property type="entry name" value="FTCD_C"/>
    <property type="match status" value="1"/>
</dbReference>
<dbReference type="SUPFAM" id="SSF101262">
    <property type="entry name" value="Methenyltetrahydrofolate cyclohydrolase-like"/>
    <property type="match status" value="1"/>
</dbReference>
<dbReference type="InterPro" id="IPR007044">
    <property type="entry name" value="Cyclodeamin/CycHdrlase"/>
</dbReference>
<organism evidence="2">
    <name type="scientific">marine sediment metagenome</name>
    <dbReference type="NCBI Taxonomy" id="412755"/>
    <lineage>
        <taxon>unclassified sequences</taxon>
        <taxon>metagenomes</taxon>
        <taxon>ecological metagenomes</taxon>
    </lineage>
</organism>
<name>A0A0F8XKS9_9ZZZZ</name>
<sequence length="148" mass="15505">MSDRQNVPPSPSDLIGMPIRAFASATAAKIPIPGGGSVAGVVGTLSAALGEMVMAFTRGKKKFAEFAAEHDALAVRLARARGMFEDLTADDASAYSLYQEATRCEDADKDEKMATATAAAIDVPRQMTALALSVLQDLIALGAHCNQY</sequence>
<gene>
    <name evidence="2" type="ORF">LCGC14_2933170</name>
</gene>
<protein>
    <recommendedName>
        <fullName evidence="1">Cyclodeaminase/cyclohydrolase domain-containing protein</fullName>
    </recommendedName>
</protein>
<feature type="domain" description="Cyclodeaminase/cyclohydrolase" evidence="1">
    <location>
        <begin position="19"/>
        <end position="147"/>
    </location>
</feature>
<proteinExistence type="predicted"/>
<dbReference type="AlphaFoldDB" id="A0A0F8XKS9"/>
<accession>A0A0F8XKS9</accession>
<comment type="caution">
    <text evidence="2">The sequence shown here is derived from an EMBL/GenBank/DDBJ whole genome shotgun (WGS) entry which is preliminary data.</text>
</comment>
<evidence type="ECO:0000259" key="1">
    <source>
        <dbReference type="Pfam" id="PF04961"/>
    </source>
</evidence>
<dbReference type="EMBL" id="LAZR01058607">
    <property type="protein sequence ID" value="KKK69523.1"/>
    <property type="molecule type" value="Genomic_DNA"/>
</dbReference>
<evidence type="ECO:0000313" key="2">
    <source>
        <dbReference type="EMBL" id="KKK69523.1"/>
    </source>
</evidence>
<feature type="non-terminal residue" evidence="2">
    <location>
        <position position="148"/>
    </location>
</feature>
<dbReference type="GO" id="GO:0003824">
    <property type="term" value="F:catalytic activity"/>
    <property type="evidence" value="ECO:0007669"/>
    <property type="project" value="InterPro"/>
</dbReference>
<dbReference type="InterPro" id="IPR036178">
    <property type="entry name" value="Formintransfe-cycloase-like_sf"/>
</dbReference>
<dbReference type="Gene3D" id="1.20.120.680">
    <property type="entry name" value="Formiminotetrahydrofolate cyclodeaminase monomer, up-and-down helical bundle"/>
    <property type="match status" value="1"/>
</dbReference>
<reference evidence="2" key="1">
    <citation type="journal article" date="2015" name="Nature">
        <title>Complex archaea that bridge the gap between prokaryotes and eukaryotes.</title>
        <authorList>
            <person name="Spang A."/>
            <person name="Saw J.H."/>
            <person name="Jorgensen S.L."/>
            <person name="Zaremba-Niedzwiedzka K."/>
            <person name="Martijn J."/>
            <person name="Lind A.E."/>
            <person name="van Eijk R."/>
            <person name="Schleper C."/>
            <person name="Guy L."/>
            <person name="Ettema T.J."/>
        </authorList>
    </citation>
    <scope>NUCLEOTIDE SEQUENCE</scope>
</reference>